<feature type="coiled-coil region" evidence="1">
    <location>
        <begin position="151"/>
        <end position="227"/>
    </location>
</feature>
<feature type="compositionally biased region" description="Polar residues" evidence="2">
    <location>
        <begin position="1"/>
        <end position="12"/>
    </location>
</feature>
<gene>
    <name evidence="3" type="ORF">C2G38_2212565</name>
</gene>
<comment type="caution">
    <text evidence="3">The sequence shown here is derived from an EMBL/GenBank/DDBJ whole genome shotgun (WGS) entry which is preliminary data.</text>
</comment>
<evidence type="ECO:0000256" key="1">
    <source>
        <dbReference type="SAM" id="Coils"/>
    </source>
</evidence>
<dbReference type="EMBL" id="QKWP01001556">
    <property type="protein sequence ID" value="RIB08079.1"/>
    <property type="molecule type" value="Genomic_DNA"/>
</dbReference>
<keyword evidence="4" id="KW-1185">Reference proteome</keyword>
<proteinExistence type="predicted"/>
<dbReference type="Proteomes" id="UP000266673">
    <property type="component" value="Unassembled WGS sequence"/>
</dbReference>
<evidence type="ECO:0000313" key="3">
    <source>
        <dbReference type="EMBL" id="RIB08079.1"/>
    </source>
</evidence>
<evidence type="ECO:0000256" key="2">
    <source>
        <dbReference type="SAM" id="MobiDB-lite"/>
    </source>
</evidence>
<keyword evidence="1" id="KW-0175">Coiled coil</keyword>
<feature type="region of interest" description="Disordered" evidence="2">
    <location>
        <begin position="1"/>
        <end position="22"/>
    </location>
</feature>
<reference evidence="3 4" key="1">
    <citation type="submission" date="2018-06" db="EMBL/GenBank/DDBJ databases">
        <title>Comparative genomics reveals the genomic features of Rhizophagus irregularis, R. cerebriforme, R. diaphanum and Gigaspora rosea, and their symbiotic lifestyle signature.</title>
        <authorList>
            <person name="Morin E."/>
            <person name="San Clemente H."/>
            <person name="Chen E.C.H."/>
            <person name="De La Providencia I."/>
            <person name="Hainaut M."/>
            <person name="Kuo A."/>
            <person name="Kohler A."/>
            <person name="Murat C."/>
            <person name="Tang N."/>
            <person name="Roy S."/>
            <person name="Loubradou J."/>
            <person name="Henrissat B."/>
            <person name="Grigoriev I.V."/>
            <person name="Corradi N."/>
            <person name="Roux C."/>
            <person name="Martin F.M."/>
        </authorList>
    </citation>
    <scope>NUCLEOTIDE SEQUENCE [LARGE SCALE GENOMIC DNA]</scope>
    <source>
        <strain evidence="3 4">DAOM 194757</strain>
    </source>
</reference>
<dbReference type="AlphaFoldDB" id="A0A397UH05"/>
<dbReference type="SUPFAM" id="SSF57997">
    <property type="entry name" value="Tropomyosin"/>
    <property type="match status" value="1"/>
</dbReference>
<name>A0A397UH05_9GLOM</name>
<sequence length="251" mass="28702">MRRGSSLSNVSTENDRELVSDASTSGQDLINADLVSTFSVTSEQIRLKTLLYDQKPVSSEDAAQDLINADLVSTSVNQPFSNKDEIWQNKINTINSNWKYSFDTLALTFRSTFSEQIRKSSIYQTTEKAYKELKIKHEVLVKNNEVLGINHKNTKKKLEATKKENADLDKELTLKKQELETAKKENANLDKKLTLKEQELETAKKENMNLNEKLTVKKQELKTAKKDNTILNNKLSIKEQVLETAKKKFKT</sequence>
<accession>A0A397UH05</accession>
<evidence type="ECO:0000313" key="4">
    <source>
        <dbReference type="Proteomes" id="UP000266673"/>
    </source>
</evidence>
<organism evidence="3 4">
    <name type="scientific">Gigaspora rosea</name>
    <dbReference type="NCBI Taxonomy" id="44941"/>
    <lineage>
        <taxon>Eukaryota</taxon>
        <taxon>Fungi</taxon>
        <taxon>Fungi incertae sedis</taxon>
        <taxon>Mucoromycota</taxon>
        <taxon>Glomeromycotina</taxon>
        <taxon>Glomeromycetes</taxon>
        <taxon>Diversisporales</taxon>
        <taxon>Gigasporaceae</taxon>
        <taxon>Gigaspora</taxon>
    </lineage>
</organism>
<protein>
    <submittedName>
        <fullName evidence="3">Uncharacterized protein</fullName>
    </submittedName>
</protein>